<dbReference type="AlphaFoldDB" id="A0A0L0DDM7"/>
<name>A0A0L0DDM7_THETB</name>
<dbReference type="SUPFAM" id="SSF51316">
    <property type="entry name" value="Mss4-like"/>
    <property type="match status" value="1"/>
</dbReference>
<keyword evidence="3" id="KW-1185">Reference proteome</keyword>
<feature type="region of interest" description="Disordered" evidence="1">
    <location>
        <begin position="156"/>
        <end position="175"/>
    </location>
</feature>
<reference evidence="2 3" key="1">
    <citation type="submission" date="2010-05" db="EMBL/GenBank/DDBJ databases">
        <title>The Genome Sequence of Thecamonas trahens ATCC 50062.</title>
        <authorList>
            <consortium name="The Broad Institute Genome Sequencing Platform"/>
            <person name="Russ C."/>
            <person name="Cuomo C."/>
            <person name="Shea T."/>
            <person name="Young S.K."/>
            <person name="Zeng Q."/>
            <person name="Koehrsen M."/>
            <person name="Haas B."/>
            <person name="Borodovsky M."/>
            <person name="Guigo R."/>
            <person name="Alvarado L."/>
            <person name="Berlin A."/>
            <person name="Bochicchio J."/>
            <person name="Borenstein D."/>
            <person name="Chapman S."/>
            <person name="Chen Z."/>
            <person name="Freedman E."/>
            <person name="Gellesch M."/>
            <person name="Goldberg J."/>
            <person name="Griggs A."/>
            <person name="Gujja S."/>
            <person name="Heilman E."/>
            <person name="Heiman D."/>
            <person name="Hepburn T."/>
            <person name="Howarth C."/>
            <person name="Jen D."/>
            <person name="Larson L."/>
            <person name="Mehta T."/>
            <person name="Park D."/>
            <person name="Pearson M."/>
            <person name="Roberts A."/>
            <person name="Saif S."/>
            <person name="Shenoy N."/>
            <person name="Sisk P."/>
            <person name="Stolte C."/>
            <person name="Sykes S."/>
            <person name="Thomson T."/>
            <person name="Walk T."/>
            <person name="White J."/>
            <person name="Yandava C."/>
            <person name="Burger G."/>
            <person name="Gray M.W."/>
            <person name="Holland P.W.H."/>
            <person name="King N."/>
            <person name="Lang F.B.F."/>
            <person name="Roger A.J."/>
            <person name="Ruiz-Trillo I."/>
            <person name="Lander E."/>
            <person name="Nusbaum C."/>
        </authorList>
    </citation>
    <scope>NUCLEOTIDE SEQUENCE [LARGE SCALE GENOMIC DNA]</scope>
    <source>
        <strain evidence="2 3">ATCC 50062</strain>
    </source>
</reference>
<proteinExistence type="predicted"/>
<dbReference type="GeneID" id="25565887"/>
<evidence type="ECO:0000256" key="1">
    <source>
        <dbReference type="SAM" id="MobiDB-lite"/>
    </source>
</evidence>
<evidence type="ECO:0000313" key="3">
    <source>
        <dbReference type="Proteomes" id="UP000054408"/>
    </source>
</evidence>
<organism evidence="2 3">
    <name type="scientific">Thecamonas trahens ATCC 50062</name>
    <dbReference type="NCBI Taxonomy" id="461836"/>
    <lineage>
        <taxon>Eukaryota</taxon>
        <taxon>Apusozoa</taxon>
        <taxon>Apusomonadida</taxon>
        <taxon>Apusomonadidae</taxon>
        <taxon>Thecamonas</taxon>
    </lineage>
</organism>
<evidence type="ECO:0000313" key="2">
    <source>
        <dbReference type="EMBL" id="KNC50325.1"/>
    </source>
</evidence>
<dbReference type="Proteomes" id="UP000054408">
    <property type="component" value="Unassembled WGS sequence"/>
</dbReference>
<dbReference type="EMBL" id="GL349461">
    <property type="protein sequence ID" value="KNC50325.1"/>
    <property type="molecule type" value="Genomic_DNA"/>
</dbReference>
<gene>
    <name evidence="2" type="ORF">AMSG_06808</name>
</gene>
<feature type="compositionally biased region" description="Acidic residues" evidence="1">
    <location>
        <begin position="165"/>
        <end position="175"/>
    </location>
</feature>
<dbReference type="InterPro" id="IPR011057">
    <property type="entry name" value="Mss4-like_sf"/>
</dbReference>
<sequence length="175" mass="18697">MSTAEDKVIKVYGRCACEALCHCTICRKCSGAPVSHLIGFANPRCVSVAPSSFFEANGRDADVSAADEEATFAALICHKTSETMCRYSCPHCGSSLVNVSLLPESAPPGPFRDLPTGILEHDDNGKPIGYADFAPQAHMFYTRRLADHLDGLPKFGTYPGTDLVPETDAEPESAA</sequence>
<dbReference type="RefSeq" id="XP_013756871.1">
    <property type="nucleotide sequence ID" value="XM_013901417.1"/>
</dbReference>
<accession>A0A0L0DDM7</accession>
<dbReference type="OrthoDB" id="9970124at2759"/>
<dbReference type="Gene3D" id="3.90.1590.10">
    <property type="entry name" value="glutathione-dependent formaldehyde- activating enzyme (gfa)"/>
    <property type="match status" value="1"/>
</dbReference>
<protein>
    <submittedName>
        <fullName evidence="2">Uncharacterized protein</fullName>
    </submittedName>
</protein>